<protein>
    <submittedName>
        <fullName evidence="2">Uncharacterized protein</fullName>
    </submittedName>
</protein>
<name>A0A3L6TM64_PANMI</name>
<feature type="region of interest" description="Disordered" evidence="1">
    <location>
        <begin position="87"/>
        <end position="169"/>
    </location>
</feature>
<feature type="compositionally biased region" description="Pro residues" evidence="1">
    <location>
        <begin position="128"/>
        <end position="139"/>
    </location>
</feature>
<sequence length="169" mass="18090">MAAGWIWAGGERCRRFSFVPREQLASSRALPCLHAWPSGRAASWPAPHRPLVPPAAAPGPARRYRSSLTRCTPFPRHRLLVLRACASSNSSSYRRPSRPFSSVPRPPECCRAASRLPRRQVTATASASPPPDPRAPSPDPVAGRVGEDGRRPDLGWGGTPPPPPGGPSG</sequence>
<dbReference type="AlphaFoldDB" id="A0A3L6TM64"/>
<dbReference type="EMBL" id="PQIB02000001">
    <property type="protein sequence ID" value="RLN40258.1"/>
    <property type="molecule type" value="Genomic_DNA"/>
</dbReference>
<organism evidence="2 3">
    <name type="scientific">Panicum miliaceum</name>
    <name type="common">Proso millet</name>
    <name type="synonym">Broomcorn millet</name>
    <dbReference type="NCBI Taxonomy" id="4540"/>
    <lineage>
        <taxon>Eukaryota</taxon>
        <taxon>Viridiplantae</taxon>
        <taxon>Streptophyta</taxon>
        <taxon>Embryophyta</taxon>
        <taxon>Tracheophyta</taxon>
        <taxon>Spermatophyta</taxon>
        <taxon>Magnoliopsida</taxon>
        <taxon>Liliopsida</taxon>
        <taxon>Poales</taxon>
        <taxon>Poaceae</taxon>
        <taxon>PACMAD clade</taxon>
        <taxon>Panicoideae</taxon>
        <taxon>Panicodae</taxon>
        <taxon>Paniceae</taxon>
        <taxon>Panicinae</taxon>
        <taxon>Panicum</taxon>
        <taxon>Panicum sect. Panicum</taxon>
    </lineage>
</organism>
<feature type="compositionally biased region" description="Low complexity" evidence="1">
    <location>
        <begin position="87"/>
        <end position="103"/>
    </location>
</feature>
<reference evidence="3" key="1">
    <citation type="journal article" date="2019" name="Nat. Commun.">
        <title>The genome of broomcorn millet.</title>
        <authorList>
            <person name="Zou C."/>
            <person name="Miki D."/>
            <person name="Li D."/>
            <person name="Tang Q."/>
            <person name="Xiao L."/>
            <person name="Rajput S."/>
            <person name="Deng P."/>
            <person name="Jia W."/>
            <person name="Huang R."/>
            <person name="Zhang M."/>
            <person name="Sun Y."/>
            <person name="Hu J."/>
            <person name="Fu X."/>
            <person name="Schnable P.S."/>
            <person name="Li F."/>
            <person name="Zhang H."/>
            <person name="Feng B."/>
            <person name="Zhu X."/>
            <person name="Liu R."/>
            <person name="Schnable J.C."/>
            <person name="Zhu J.-K."/>
            <person name="Zhang H."/>
        </authorList>
    </citation>
    <scope>NUCLEOTIDE SEQUENCE [LARGE SCALE GENOMIC DNA]</scope>
</reference>
<accession>A0A3L6TM64</accession>
<feature type="compositionally biased region" description="Pro residues" evidence="1">
    <location>
        <begin position="159"/>
        <end position="169"/>
    </location>
</feature>
<evidence type="ECO:0000256" key="1">
    <source>
        <dbReference type="SAM" id="MobiDB-lite"/>
    </source>
</evidence>
<gene>
    <name evidence="2" type="ORF">C2845_PM01G21260</name>
</gene>
<proteinExistence type="predicted"/>
<comment type="caution">
    <text evidence="2">The sequence shown here is derived from an EMBL/GenBank/DDBJ whole genome shotgun (WGS) entry which is preliminary data.</text>
</comment>
<keyword evidence="3" id="KW-1185">Reference proteome</keyword>
<evidence type="ECO:0000313" key="2">
    <source>
        <dbReference type="EMBL" id="RLN40258.1"/>
    </source>
</evidence>
<evidence type="ECO:0000313" key="3">
    <source>
        <dbReference type="Proteomes" id="UP000275267"/>
    </source>
</evidence>
<dbReference type="Proteomes" id="UP000275267">
    <property type="component" value="Unassembled WGS sequence"/>
</dbReference>